<keyword evidence="4" id="KW-1185">Reference proteome</keyword>
<protein>
    <submittedName>
        <fullName evidence="3">Rho guanine nucleotide exchange factor 12</fullName>
    </submittedName>
</protein>
<dbReference type="AlphaFoldDB" id="A0AAV4WBF1"/>
<sequence length="112" mass="12075">MDLTSPSLSDKPRIISRNDSNLQKEDSSSLGSEPESKDPMVQRCVIIQKTKKVMVLPYGAAARAGVQQGDRIIKVNGTLVTQSNHQEVVELIKSGSYVALTLLGKPPGQGKD</sequence>
<dbReference type="SUPFAM" id="SSF50156">
    <property type="entry name" value="PDZ domain-like"/>
    <property type="match status" value="1"/>
</dbReference>
<dbReference type="GO" id="GO:0001664">
    <property type="term" value="F:G protein-coupled receptor binding"/>
    <property type="evidence" value="ECO:0007669"/>
    <property type="project" value="TreeGrafter"/>
</dbReference>
<dbReference type="PANTHER" id="PTHR45872">
    <property type="entry name" value="RHO GUANINE NUCLEOTIDE EXCHANGE FACTOR 2, ISOFORM D"/>
    <property type="match status" value="1"/>
</dbReference>
<dbReference type="GO" id="GO:0005085">
    <property type="term" value="F:guanyl-nucleotide exchange factor activity"/>
    <property type="evidence" value="ECO:0007669"/>
    <property type="project" value="TreeGrafter"/>
</dbReference>
<dbReference type="PANTHER" id="PTHR45872:SF2">
    <property type="entry name" value="RHO GUANINE NUCLEOTIDE EXCHANGE FACTOR 2, ISOFORM D"/>
    <property type="match status" value="1"/>
</dbReference>
<dbReference type="GO" id="GO:0007186">
    <property type="term" value="P:G protein-coupled receptor signaling pathway"/>
    <property type="evidence" value="ECO:0007669"/>
    <property type="project" value="TreeGrafter"/>
</dbReference>
<dbReference type="Pfam" id="PF00595">
    <property type="entry name" value="PDZ"/>
    <property type="match status" value="1"/>
</dbReference>
<organism evidence="3 4">
    <name type="scientific">Caerostris extrusa</name>
    <name type="common">Bark spider</name>
    <name type="synonym">Caerostris bankana</name>
    <dbReference type="NCBI Taxonomy" id="172846"/>
    <lineage>
        <taxon>Eukaryota</taxon>
        <taxon>Metazoa</taxon>
        <taxon>Ecdysozoa</taxon>
        <taxon>Arthropoda</taxon>
        <taxon>Chelicerata</taxon>
        <taxon>Arachnida</taxon>
        <taxon>Araneae</taxon>
        <taxon>Araneomorphae</taxon>
        <taxon>Entelegynae</taxon>
        <taxon>Araneoidea</taxon>
        <taxon>Araneidae</taxon>
        <taxon>Caerostris</taxon>
    </lineage>
</organism>
<proteinExistence type="predicted"/>
<dbReference type="SMART" id="SM00228">
    <property type="entry name" value="PDZ"/>
    <property type="match status" value="1"/>
</dbReference>
<evidence type="ECO:0000313" key="3">
    <source>
        <dbReference type="EMBL" id="GIY79628.1"/>
    </source>
</evidence>
<dbReference type="GO" id="GO:0005737">
    <property type="term" value="C:cytoplasm"/>
    <property type="evidence" value="ECO:0007669"/>
    <property type="project" value="TreeGrafter"/>
</dbReference>
<evidence type="ECO:0000313" key="4">
    <source>
        <dbReference type="Proteomes" id="UP001054945"/>
    </source>
</evidence>
<comment type="caution">
    <text evidence="3">The sequence shown here is derived from an EMBL/GenBank/DDBJ whole genome shotgun (WGS) entry which is preliminary data.</text>
</comment>
<gene>
    <name evidence="3" type="primary">ARHGEF12</name>
    <name evidence="3" type="ORF">CEXT_563441</name>
</gene>
<evidence type="ECO:0000256" key="1">
    <source>
        <dbReference type="SAM" id="MobiDB-lite"/>
    </source>
</evidence>
<evidence type="ECO:0000259" key="2">
    <source>
        <dbReference type="PROSITE" id="PS50106"/>
    </source>
</evidence>
<name>A0AAV4WBF1_CAEEX</name>
<feature type="domain" description="PDZ" evidence="2">
    <location>
        <begin position="55"/>
        <end position="94"/>
    </location>
</feature>
<dbReference type="EMBL" id="BPLR01015910">
    <property type="protein sequence ID" value="GIY79628.1"/>
    <property type="molecule type" value="Genomic_DNA"/>
</dbReference>
<feature type="region of interest" description="Disordered" evidence="1">
    <location>
        <begin position="1"/>
        <end position="41"/>
    </location>
</feature>
<dbReference type="InterPro" id="IPR036034">
    <property type="entry name" value="PDZ_sf"/>
</dbReference>
<accession>A0AAV4WBF1</accession>
<dbReference type="Proteomes" id="UP001054945">
    <property type="component" value="Unassembled WGS sequence"/>
</dbReference>
<reference evidence="3 4" key="1">
    <citation type="submission" date="2021-06" db="EMBL/GenBank/DDBJ databases">
        <title>Caerostris extrusa draft genome.</title>
        <authorList>
            <person name="Kono N."/>
            <person name="Arakawa K."/>
        </authorList>
    </citation>
    <scope>NUCLEOTIDE SEQUENCE [LARGE SCALE GENOMIC DNA]</scope>
</reference>
<dbReference type="InterPro" id="IPR001478">
    <property type="entry name" value="PDZ"/>
</dbReference>
<dbReference type="PROSITE" id="PS50106">
    <property type="entry name" value="PDZ"/>
    <property type="match status" value="1"/>
</dbReference>
<dbReference type="Gene3D" id="2.30.42.10">
    <property type="match status" value="1"/>
</dbReference>